<accession>E6PSA4</accession>
<sequence>MSIASGWELLVAIVAAAFWQAA</sequence>
<gene>
    <name evidence="1" type="ORF">CARN2_3285</name>
</gene>
<name>E6PSA4_9ZZZZ</name>
<organism evidence="1">
    <name type="scientific">mine drainage metagenome</name>
    <dbReference type="NCBI Taxonomy" id="410659"/>
    <lineage>
        <taxon>unclassified sequences</taxon>
        <taxon>metagenomes</taxon>
        <taxon>ecological metagenomes</taxon>
    </lineage>
</organism>
<dbReference type="AlphaFoldDB" id="E6PSA4"/>
<evidence type="ECO:0000313" key="1">
    <source>
        <dbReference type="EMBL" id="CBH97810.1"/>
    </source>
</evidence>
<proteinExistence type="predicted"/>
<dbReference type="EMBL" id="CABM01000047">
    <property type="protein sequence ID" value="CBH97810.1"/>
    <property type="molecule type" value="Genomic_DNA"/>
</dbReference>
<comment type="caution">
    <text evidence="1">The sequence shown here is derived from an EMBL/GenBank/DDBJ whole genome shotgun (WGS) entry which is preliminary data.</text>
</comment>
<reference evidence="1" key="1">
    <citation type="submission" date="2009-10" db="EMBL/GenBank/DDBJ databases">
        <title>Diversity of trophic interactions inside an arsenic-rich microbial ecosystem.</title>
        <authorList>
            <person name="Bertin P.N."/>
            <person name="Heinrich-Salmeron A."/>
            <person name="Pelletier E."/>
            <person name="Goulhen-Chollet F."/>
            <person name="Arsene-Ploetze F."/>
            <person name="Gallien S."/>
            <person name="Calteau A."/>
            <person name="Vallenet D."/>
            <person name="Casiot C."/>
            <person name="Chane-Woon-Ming B."/>
            <person name="Giloteaux L."/>
            <person name="Barakat M."/>
            <person name="Bonnefoy V."/>
            <person name="Bruneel O."/>
            <person name="Chandler M."/>
            <person name="Cleiss J."/>
            <person name="Duran R."/>
            <person name="Elbaz-Poulichet F."/>
            <person name="Fonknechten N."/>
            <person name="Lauga B."/>
            <person name="Mornico D."/>
            <person name="Ortet P."/>
            <person name="Schaeffer C."/>
            <person name="Siguier P."/>
            <person name="Alexander Thil Smith A."/>
            <person name="Van Dorsselaer A."/>
            <person name="Weissenbach J."/>
            <person name="Medigue C."/>
            <person name="Le Paslier D."/>
        </authorList>
    </citation>
    <scope>NUCLEOTIDE SEQUENCE</scope>
</reference>
<protein>
    <submittedName>
        <fullName evidence="1">Uncharacterized protein</fullName>
    </submittedName>
</protein>